<evidence type="ECO:0000256" key="1">
    <source>
        <dbReference type="ARBA" id="ARBA00004340"/>
    </source>
</evidence>
<organism evidence="7 8">
    <name type="scientific">Paraglomus occultum</name>
    <dbReference type="NCBI Taxonomy" id="144539"/>
    <lineage>
        <taxon>Eukaryota</taxon>
        <taxon>Fungi</taxon>
        <taxon>Fungi incertae sedis</taxon>
        <taxon>Mucoromycota</taxon>
        <taxon>Glomeromycotina</taxon>
        <taxon>Glomeromycetes</taxon>
        <taxon>Paraglomerales</taxon>
        <taxon>Paraglomeraceae</taxon>
        <taxon>Paraglomus</taxon>
    </lineage>
</organism>
<dbReference type="InterPro" id="IPR018631">
    <property type="entry name" value="AAA-ATPase-like_dom"/>
</dbReference>
<proteinExistence type="predicted"/>
<dbReference type="PANTHER" id="PTHR34825:SF1">
    <property type="entry name" value="AAA-ATPASE-LIKE DOMAIN-CONTAINING PROTEIN"/>
    <property type="match status" value="1"/>
</dbReference>
<dbReference type="Pfam" id="PF09820">
    <property type="entry name" value="AAA-ATPase_like"/>
    <property type="match status" value="1"/>
</dbReference>
<dbReference type="EMBL" id="CAJVPJ010000001">
    <property type="protein sequence ID" value="CAG8450874.1"/>
    <property type="molecule type" value="Genomic_DNA"/>
</dbReference>
<dbReference type="GO" id="GO:0005576">
    <property type="term" value="C:extracellular region"/>
    <property type="evidence" value="ECO:0007669"/>
    <property type="project" value="UniProtKB-SubCell"/>
</dbReference>
<dbReference type="Proteomes" id="UP000789572">
    <property type="component" value="Unassembled WGS sequence"/>
</dbReference>
<keyword evidence="3" id="KW-0964">Secreted</keyword>
<evidence type="ECO:0000259" key="5">
    <source>
        <dbReference type="Pfam" id="PF09820"/>
    </source>
</evidence>
<accession>A0A9N8VBU9</accession>
<keyword evidence="8" id="KW-1185">Reference proteome</keyword>
<comment type="subcellular location">
    <subcellularLocation>
        <location evidence="1">Host cell</location>
    </subcellularLocation>
    <subcellularLocation>
        <location evidence="2">Secreted</location>
    </subcellularLocation>
</comment>
<name>A0A9N8VBU9_9GLOM</name>
<reference evidence="7" key="1">
    <citation type="submission" date="2021-06" db="EMBL/GenBank/DDBJ databases">
        <authorList>
            <person name="Kallberg Y."/>
            <person name="Tangrot J."/>
            <person name="Rosling A."/>
        </authorList>
    </citation>
    <scope>NUCLEOTIDE SEQUENCE</scope>
    <source>
        <strain evidence="7">IA702</strain>
    </source>
</reference>
<feature type="domain" description="Crinkler effector protein N-terminal" evidence="6">
    <location>
        <begin position="4"/>
        <end position="113"/>
    </location>
</feature>
<feature type="domain" description="AAA-ATPase-like" evidence="5">
    <location>
        <begin position="190"/>
        <end position="431"/>
    </location>
</feature>
<dbReference type="InterPro" id="IPR045379">
    <property type="entry name" value="Crinkler_N"/>
</dbReference>
<gene>
    <name evidence="7" type="ORF">POCULU_LOCUS24</name>
</gene>
<evidence type="ECO:0000313" key="8">
    <source>
        <dbReference type="Proteomes" id="UP000789572"/>
    </source>
</evidence>
<feature type="region of interest" description="Disordered" evidence="4">
    <location>
        <begin position="119"/>
        <end position="140"/>
    </location>
</feature>
<evidence type="ECO:0000256" key="2">
    <source>
        <dbReference type="ARBA" id="ARBA00004613"/>
    </source>
</evidence>
<evidence type="ECO:0000256" key="3">
    <source>
        <dbReference type="ARBA" id="ARBA00022525"/>
    </source>
</evidence>
<dbReference type="PANTHER" id="PTHR34825">
    <property type="entry name" value="CONSERVED PROTEIN, WITH A WEAK D-GALACTARATE DEHYDRATASE/ALTRONATE HYDROLASE DOMAIN"/>
    <property type="match status" value="1"/>
</dbReference>
<dbReference type="Pfam" id="PF20147">
    <property type="entry name" value="Crinkler"/>
    <property type="match status" value="1"/>
</dbReference>
<sequence length="842" mass="95620">MTNITLICHVLGEDPENIFSFNIDKGLMVSELKETIKEKRDNLFSKTDAALIKLWRVDIPFDVENNRLTVLKSKNASIDIAEALNGTKIQPGYDIEEYFNVSPPKKRIHIIVEPPIIPRQKHGMSRQPSQEADIETAKRQKIQDDYNETVAAGQAASGPSTGSIPRDRIEGSTLVLSKEKFQDFPVDALNDYSLLRTQPEYAYFDRTGYISVLDSIRHPALLFLRPRRFGKSLTLSMLAHFHGVEHRERYAELFSNLDVDKDVQAGKVTPGQYLMLSLDFSAINRSADVKVAEYDLQQMLNNSIKQFYSTYARYLGNRSSEELIERLVNPESATSSLKECVRVVQEKLRAVQKDDDNAPLAGVKGIYLLADECDAFGNEYLNPEDRANWNYIHKNSLLKGFWGSVKSNLGEFQITKCFITGVSPLSMTDLTSGFNVAKNISDSPALSGLCGFSREDVIAALKLPEVCGLQNEVEDRFNTMETFFNGYRFSSIAQVPRVFNTNTCLEYFQSLIDKEPPKRDNPSNSEVSETTLKLLASSHIVQDILERTASDSITDNKWRTKIPYLSLKDMFRFEDLMRVRDSKQEWLSYMRYIGGLTYADDMPNKHLQFPNFIAFKRFGAATLDRYDLNEDDIVDAIGKIAANGDVSGLLNCYQKMMSRRDVTEADFNNSEERHRDNIFYPLLKNPVLLQAYPEYIVTKPSGGGGRVDLLIEAPSTNRAALLEFKVIRIPYVNINPAGASGPNQTSNFLKALALSYMSEAETILDLKFPPYDKYRPNQRIGDWIETQKPQLVNYWESTQISELRQRRDVIAYLVLIIGSRKILFWQLNEDGKSWSAPQLVTA</sequence>
<evidence type="ECO:0000259" key="6">
    <source>
        <dbReference type="Pfam" id="PF20147"/>
    </source>
</evidence>
<dbReference type="OrthoDB" id="5380555at2759"/>
<dbReference type="GO" id="GO:0043657">
    <property type="term" value="C:host cell"/>
    <property type="evidence" value="ECO:0007669"/>
    <property type="project" value="UniProtKB-SubCell"/>
</dbReference>
<evidence type="ECO:0000313" key="7">
    <source>
        <dbReference type="EMBL" id="CAG8450874.1"/>
    </source>
</evidence>
<protein>
    <submittedName>
        <fullName evidence="7">5264_t:CDS:1</fullName>
    </submittedName>
</protein>
<dbReference type="AlphaFoldDB" id="A0A9N8VBU9"/>
<comment type="caution">
    <text evidence="7">The sequence shown here is derived from an EMBL/GenBank/DDBJ whole genome shotgun (WGS) entry which is preliminary data.</text>
</comment>
<evidence type="ECO:0000256" key="4">
    <source>
        <dbReference type="SAM" id="MobiDB-lite"/>
    </source>
</evidence>